<organism evidence="3 4">
    <name type="scientific">Ectorhizobium quercum</name>
    <dbReference type="NCBI Taxonomy" id="2965071"/>
    <lineage>
        <taxon>Bacteria</taxon>
        <taxon>Pseudomonadati</taxon>
        <taxon>Pseudomonadota</taxon>
        <taxon>Alphaproteobacteria</taxon>
        <taxon>Hyphomicrobiales</taxon>
        <taxon>Rhizobiaceae</taxon>
        <taxon>Ectorhizobium</taxon>
    </lineage>
</organism>
<proteinExistence type="predicted"/>
<reference evidence="3" key="1">
    <citation type="submission" date="2022-07" db="EMBL/GenBank/DDBJ databases">
        <title>Ectorhizobium quercum gen.nov., sp. nov.</title>
        <authorList>
            <person name="Ma T."/>
            <person name="Li Y."/>
        </authorList>
    </citation>
    <scope>NUCLEOTIDE SEQUENCE</scope>
    <source>
        <strain evidence="3">BDR2-2</strain>
    </source>
</reference>
<evidence type="ECO:0000259" key="2">
    <source>
        <dbReference type="Pfam" id="PF01970"/>
    </source>
</evidence>
<keyword evidence="1" id="KW-1133">Transmembrane helix</keyword>
<dbReference type="Pfam" id="PF01970">
    <property type="entry name" value="TctA"/>
    <property type="match status" value="1"/>
</dbReference>
<feature type="transmembrane region" description="Helical" evidence="1">
    <location>
        <begin position="472"/>
        <end position="491"/>
    </location>
</feature>
<feature type="transmembrane region" description="Helical" evidence="1">
    <location>
        <begin position="45"/>
        <end position="71"/>
    </location>
</feature>
<feature type="transmembrane region" description="Helical" evidence="1">
    <location>
        <begin position="108"/>
        <end position="132"/>
    </location>
</feature>
<evidence type="ECO:0000256" key="1">
    <source>
        <dbReference type="SAM" id="Phobius"/>
    </source>
</evidence>
<feature type="transmembrane region" description="Helical" evidence="1">
    <location>
        <begin position="144"/>
        <end position="162"/>
    </location>
</feature>
<dbReference type="AlphaFoldDB" id="A0AAE3MY83"/>
<feature type="transmembrane region" description="Helical" evidence="1">
    <location>
        <begin position="324"/>
        <end position="343"/>
    </location>
</feature>
<feature type="transmembrane region" description="Helical" evidence="1">
    <location>
        <begin position="195"/>
        <end position="216"/>
    </location>
</feature>
<keyword evidence="1" id="KW-0812">Transmembrane</keyword>
<dbReference type="Proteomes" id="UP001208771">
    <property type="component" value="Unassembled WGS sequence"/>
</dbReference>
<keyword evidence="4" id="KW-1185">Reference proteome</keyword>
<evidence type="ECO:0000313" key="3">
    <source>
        <dbReference type="EMBL" id="MCX8997428.1"/>
    </source>
</evidence>
<feature type="transmembrane region" description="Helical" evidence="1">
    <location>
        <begin position="355"/>
        <end position="381"/>
    </location>
</feature>
<name>A0AAE3MY83_9HYPH</name>
<accession>A0AAE3MY83</accession>
<sequence>MELLDHLVLGMNVALQPSNIFFCFVGALLGTLIGVLPGVGPAATIAILLPITYSLSPATSIIMLAGIYYGAQYGGSTTAIMINLPGETSSVVTAIDGYQMARKGRAGAALAIAAIGSLFAGTVSTFVLALFSVPLSRLALSFSAPDYFALMVLGMLACIALASGSLVKALGMSVVGMLAGLIGTDIYTGSVRLNFGLFSLADGLSVVAIAAGVFGLSEIIRNTENETGEGTTSLKRVGSLMPTREEMRRSVGPVIRGTGIGTVLGILPGGGAALASFAAYVTEKRLSRRSHEFGKGAVEGVAAPESANNAGAQMSFLPMLTLGIPSNPLMALFIAALILQGIVPGPNVLNAQPELFWGLIASMWVGNIILVILNLPLIGLWVRLLTIPYHLLFPAIVVFAVFGVYGTQNSVADLAVMAFFGGMGYLFVRFGCELAPFILGFILGPMLEEYLRRSLIQSRGDFMIFVERPISAVLLGLALVLIIVASLPSVVRRRRQVFSEE</sequence>
<feature type="transmembrane region" description="Helical" evidence="1">
    <location>
        <begin position="387"/>
        <end position="404"/>
    </location>
</feature>
<dbReference type="RefSeq" id="WP_306411216.1">
    <property type="nucleotide sequence ID" value="NZ_JANFPI010000003.1"/>
</dbReference>
<feature type="domain" description="DUF112" evidence="2">
    <location>
        <begin position="20"/>
        <end position="439"/>
    </location>
</feature>
<feature type="transmembrane region" description="Helical" evidence="1">
    <location>
        <begin position="254"/>
        <end position="281"/>
    </location>
</feature>
<gene>
    <name evidence="3" type="ORF">NOF55_09940</name>
</gene>
<feature type="transmembrane region" description="Helical" evidence="1">
    <location>
        <begin position="169"/>
        <end position="189"/>
    </location>
</feature>
<dbReference type="PANTHER" id="PTHR35342">
    <property type="entry name" value="TRICARBOXYLIC TRANSPORT PROTEIN"/>
    <property type="match status" value="1"/>
</dbReference>
<protein>
    <submittedName>
        <fullName evidence="3">Tripartite tricarboxylate transporter permease</fullName>
    </submittedName>
</protein>
<keyword evidence="1" id="KW-0472">Membrane</keyword>
<dbReference type="EMBL" id="JANFPI010000003">
    <property type="protein sequence ID" value="MCX8997428.1"/>
    <property type="molecule type" value="Genomic_DNA"/>
</dbReference>
<comment type="caution">
    <text evidence="3">The sequence shown here is derived from an EMBL/GenBank/DDBJ whole genome shotgun (WGS) entry which is preliminary data.</text>
</comment>
<feature type="transmembrane region" description="Helical" evidence="1">
    <location>
        <begin position="20"/>
        <end position="39"/>
    </location>
</feature>
<evidence type="ECO:0000313" key="4">
    <source>
        <dbReference type="Proteomes" id="UP001208771"/>
    </source>
</evidence>
<dbReference type="PANTHER" id="PTHR35342:SF5">
    <property type="entry name" value="TRICARBOXYLIC TRANSPORT PROTEIN"/>
    <property type="match status" value="1"/>
</dbReference>
<feature type="transmembrane region" description="Helical" evidence="1">
    <location>
        <begin position="434"/>
        <end position="451"/>
    </location>
</feature>
<dbReference type="InterPro" id="IPR002823">
    <property type="entry name" value="DUF112_TM"/>
</dbReference>